<keyword evidence="1" id="KW-0472">Membrane</keyword>
<dbReference type="Proteomes" id="UP000221165">
    <property type="component" value="Unassembled WGS sequence"/>
</dbReference>
<sequence length="34" mass="3777">MLPTWCMKITRIFAVSARAVTVLFLTFVSCSGLL</sequence>
<keyword evidence="1" id="KW-0812">Transmembrane</keyword>
<evidence type="ECO:0000256" key="1">
    <source>
        <dbReference type="SAM" id="Phobius"/>
    </source>
</evidence>
<keyword evidence="3" id="KW-1185">Reference proteome</keyword>
<evidence type="ECO:0000313" key="2">
    <source>
        <dbReference type="EMBL" id="PHJ25796.1"/>
    </source>
</evidence>
<proteinExistence type="predicted"/>
<dbReference type="VEuPathDB" id="ToxoDB:CSUI_000357"/>
<dbReference type="AlphaFoldDB" id="A0A2C6LHJ5"/>
<feature type="transmembrane region" description="Helical" evidence="1">
    <location>
        <begin position="12"/>
        <end position="33"/>
    </location>
</feature>
<evidence type="ECO:0008006" key="4">
    <source>
        <dbReference type="Google" id="ProtNLM"/>
    </source>
</evidence>
<dbReference type="RefSeq" id="XP_067927442.1">
    <property type="nucleotide sequence ID" value="XM_068060591.1"/>
</dbReference>
<evidence type="ECO:0000313" key="3">
    <source>
        <dbReference type="Proteomes" id="UP000221165"/>
    </source>
</evidence>
<dbReference type="GeneID" id="94423802"/>
<reference evidence="2 3" key="1">
    <citation type="journal article" date="2017" name="Int. J. Parasitol.">
        <title>The genome of the protozoan parasite Cystoisospora suis and a reverse vaccinology approach to identify vaccine candidates.</title>
        <authorList>
            <person name="Palmieri N."/>
            <person name="Shrestha A."/>
            <person name="Ruttkowski B."/>
            <person name="Beck T."/>
            <person name="Vogl C."/>
            <person name="Tomley F."/>
            <person name="Blake D.P."/>
            <person name="Joachim A."/>
        </authorList>
    </citation>
    <scope>NUCLEOTIDE SEQUENCE [LARGE SCALE GENOMIC DNA]</scope>
    <source>
        <strain evidence="2 3">Wien I</strain>
    </source>
</reference>
<name>A0A2C6LHJ5_9APIC</name>
<organism evidence="2 3">
    <name type="scientific">Cystoisospora suis</name>
    <dbReference type="NCBI Taxonomy" id="483139"/>
    <lineage>
        <taxon>Eukaryota</taxon>
        <taxon>Sar</taxon>
        <taxon>Alveolata</taxon>
        <taxon>Apicomplexa</taxon>
        <taxon>Conoidasida</taxon>
        <taxon>Coccidia</taxon>
        <taxon>Eucoccidiorida</taxon>
        <taxon>Eimeriorina</taxon>
        <taxon>Sarcocystidae</taxon>
        <taxon>Cystoisospora</taxon>
    </lineage>
</organism>
<comment type="caution">
    <text evidence="2">The sequence shown here is derived from an EMBL/GenBank/DDBJ whole genome shotgun (WGS) entry which is preliminary data.</text>
</comment>
<accession>A0A2C6LHJ5</accession>
<gene>
    <name evidence="2" type="ORF">CSUI_000357</name>
</gene>
<dbReference type="EMBL" id="MIGC01000154">
    <property type="protein sequence ID" value="PHJ25796.1"/>
    <property type="molecule type" value="Genomic_DNA"/>
</dbReference>
<keyword evidence="1" id="KW-1133">Transmembrane helix</keyword>
<protein>
    <recommendedName>
        <fullName evidence="4">Transmembrane protein</fullName>
    </recommendedName>
</protein>